<organism evidence="2 3">
    <name type="scientific">Strigamia maritima</name>
    <name type="common">European centipede</name>
    <name type="synonym">Geophilus maritimus</name>
    <dbReference type="NCBI Taxonomy" id="126957"/>
    <lineage>
        <taxon>Eukaryota</taxon>
        <taxon>Metazoa</taxon>
        <taxon>Ecdysozoa</taxon>
        <taxon>Arthropoda</taxon>
        <taxon>Myriapoda</taxon>
        <taxon>Chilopoda</taxon>
        <taxon>Pleurostigmophora</taxon>
        <taxon>Geophilomorpha</taxon>
        <taxon>Linotaeniidae</taxon>
        <taxon>Strigamia</taxon>
    </lineage>
</organism>
<evidence type="ECO:0000313" key="2">
    <source>
        <dbReference type="EnsemblMetazoa" id="SMAR009852-PA"/>
    </source>
</evidence>
<dbReference type="AlphaFoldDB" id="T1J831"/>
<dbReference type="PANTHER" id="PTHR34609">
    <property type="entry name" value="GEO08273P1-RELATED"/>
    <property type="match status" value="1"/>
</dbReference>
<sequence length="119" mass="13209">MCRVNSFCCGCSLNAGAITAAILTLLKVVISVIGAGMYFNLASDYEKQHRDTAAKEERILGGLWIFIAILGTINFVCLVLAIKQDFANLILIAGLAFWIYIWIVVWSFYQELKGNRTVV</sequence>
<dbReference type="PANTHER" id="PTHR34609:SF17">
    <property type="entry name" value="GEO08273P1-RELATED"/>
    <property type="match status" value="1"/>
</dbReference>
<proteinExistence type="predicted"/>
<dbReference type="HOGENOM" id="CLU_2064398_0_0_1"/>
<protein>
    <submittedName>
        <fullName evidence="2">Uncharacterized protein</fullName>
    </submittedName>
</protein>
<keyword evidence="1" id="KW-1133">Transmembrane helix</keyword>
<feature type="transmembrane region" description="Helical" evidence="1">
    <location>
        <begin position="59"/>
        <end position="82"/>
    </location>
</feature>
<dbReference type="PhylomeDB" id="T1J831"/>
<evidence type="ECO:0000313" key="3">
    <source>
        <dbReference type="Proteomes" id="UP000014500"/>
    </source>
</evidence>
<accession>T1J831</accession>
<keyword evidence="1" id="KW-0472">Membrane</keyword>
<reference evidence="3" key="1">
    <citation type="submission" date="2011-05" db="EMBL/GenBank/DDBJ databases">
        <authorList>
            <person name="Richards S.R."/>
            <person name="Qu J."/>
            <person name="Jiang H."/>
            <person name="Jhangiani S.N."/>
            <person name="Agravi P."/>
            <person name="Goodspeed R."/>
            <person name="Gross S."/>
            <person name="Mandapat C."/>
            <person name="Jackson L."/>
            <person name="Mathew T."/>
            <person name="Pu L."/>
            <person name="Thornton R."/>
            <person name="Saada N."/>
            <person name="Wilczek-Boney K.B."/>
            <person name="Lee S."/>
            <person name="Kovar C."/>
            <person name="Wu Y."/>
            <person name="Scherer S.E."/>
            <person name="Worley K.C."/>
            <person name="Muzny D.M."/>
            <person name="Gibbs R."/>
        </authorList>
    </citation>
    <scope>NUCLEOTIDE SEQUENCE</scope>
    <source>
        <strain evidence="3">Brora</strain>
    </source>
</reference>
<reference evidence="2" key="2">
    <citation type="submission" date="2015-02" db="UniProtKB">
        <authorList>
            <consortium name="EnsemblMetazoa"/>
        </authorList>
    </citation>
    <scope>IDENTIFICATION</scope>
</reference>
<name>T1J831_STRMM</name>
<feature type="transmembrane region" description="Helical" evidence="1">
    <location>
        <begin position="89"/>
        <end position="109"/>
    </location>
</feature>
<keyword evidence="3" id="KW-1185">Reference proteome</keyword>
<feature type="transmembrane region" description="Helical" evidence="1">
    <location>
        <begin position="12"/>
        <end position="39"/>
    </location>
</feature>
<dbReference type="EnsemblMetazoa" id="SMAR009852-RA">
    <property type="protein sequence ID" value="SMAR009852-PA"/>
    <property type="gene ID" value="SMAR009852"/>
</dbReference>
<evidence type="ECO:0000256" key="1">
    <source>
        <dbReference type="SAM" id="Phobius"/>
    </source>
</evidence>
<keyword evidence="1" id="KW-0812">Transmembrane</keyword>
<dbReference type="EMBL" id="JH431947">
    <property type="status" value="NOT_ANNOTATED_CDS"/>
    <property type="molecule type" value="Genomic_DNA"/>
</dbReference>
<dbReference type="Proteomes" id="UP000014500">
    <property type="component" value="Unassembled WGS sequence"/>
</dbReference>
<dbReference type="InterPro" id="IPR053077">
    <property type="entry name" value="MARVEL_domain_protein_3"/>
</dbReference>